<organism evidence="3 4">
    <name type="scientific">Thraustotheca clavata</name>
    <dbReference type="NCBI Taxonomy" id="74557"/>
    <lineage>
        <taxon>Eukaryota</taxon>
        <taxon>Sar</taxon>
        <taxon>Stramenopiles</taxon>
        <taxon>Oomycota</taxon>
        <taxon>Saprolegniomycetes</taxon>
        <taxon>Saprolegniales</taxon>
        <taxon>Achlyaceae</taxon>
        <taxon>Thraustotheca</taxon>
    </lineage>
</organism>
<feature type="coiled-coil region" evidence="1">
    <location>
        <begin position="78"/>
        <end position="162"/>
    </location>
</feature>
<protein>
    <recommendedName>
        <fullName evidence="5">BZIP domain-containing protein</fullName>
    </recommendedName>
</protein>
<evidence type="ECO:0000313" key="3">
    <source>
        <dbReference type="EMBL" id="OQS04856.1"/>
    </source>
</evidence>
<feature type="region of interest" description="Disordered" evidence="2">
    <location>
        <begin position="1"/>
        <end position="45"/>
    </location>
</feature>
<comment type="caution">
    <text evidence="3">The sequence shown here is derived from an EMBL/GenBank/DDBJ whole genome shotgun (WGS) entry which is preliminary data.</text>
</comment>
<reference evidence="3 4" key="1">
    <citation type="journal article" date="2014" name="Genome Biol. Evol.">
        <title>The secreted proteins of Achlya hypogyna and Thraustotheca clavata identify the ancestral oomycete secretome and reveal gene acquisitions by horizontal gene transfer.</title>
        <authorList>
            <person name="Misner I."/>
            <person name="Blouin N."/>
            <person name="Leonard G."/>
            <person name="Richards T.A."/>
            <person name="Lane C.E."/>
        </authorList>
    </citation>
    <scope>NUCLEOTIDE SEQUENCE [LARGE SCALE GENOMIC DNA]</scope>
    <source>
        <strain evidence="3 4">ATCC 34112</strain>
    </source>
</reference>
<keyword evidence="4" id="KW-1185">Reference proteome</keyword>
<evidence type="ECO:0000313" key="4">
    <source>
        <dbReference type="Proteomes" id="UP000243217"/>
    </source>
</evidence>
<dbReference type="AlphaFoldDB" id="A0A1W0A3J2"/>
<evidence type="ECO:0000256" key="2">
    <source>
        <dbReference type="SAM" id="MobiDB-lite"/>
    </source>
</evidence>
<feature type="compositionally biased region" description="Polar residues" evidence="2">
    <location>
        <begin position="36"/>
        <end position="45"/>
    </location>
</feature>
<gene>
    <name evidence="3" type="ORF">THRCLA_20779</name>
</gene>
<evidence type="ECO:0008006" key="5">
    <source>
        <dbReference type="Google" id="ProtNLM"/>
    </source>
</evidence>
<name>A0A1W0A3J2_9STRA</name>
<accession>A0A1W0A3J2</accession>
<dbReference type="EMBL" id="JNBS01000539">
    <property type="protein sequence ID" value="OQS04856.1"/>
    <property type="molecule type" value="Genomic_DNA"/>
</dbReference>
<dbReference type="Proteomes" id="UP000243217">
    <property type="component" value="Unassembled WGS sequence"/>
</dbReference>
<evidence type="ECO:0000256" key="1">
    <source>
        <dbReference type="SAM" id="Coils"/>
    </source>
</evidence>
<keyword evidence="1" id="KW-0175">Coiled coil</keyword>
<sequence>MQPQQPRRLTSEWIPYELPLTTSNGEEENKAPAHATYQSMQSMSNEPTPWLQAFIEEDEHVRLEIKKERHRRDSSRYRERKLLELESLRNQVSDLETQVDTLQEAHHHALSTSSSHFKAICTKEKLQLDKATDERTVLEHTVQQQKNLINFYTKRLQDAMNEAKGT</sequence>
<dbReference type="OrthoDB" id="77379at2759"/>
<proteinExistence type="predicted"/>